<dbReference type="HAMAP" id="MF_01366">
    <property type="entry name" value="Ribosomal_uL13"/>
    <property type="match status" value="1"/>
</dbReference>
<dbReference type="GO" id="GO:0003729">
    <property type="term" value="F:mRNA binding"/>
    <property type="evidence" value="ECO:0007669"/>
    <property type="project" value="TreeGrafter"/>
</dbReference>
<evidence type="ECO:0000256" key="1">
    <source>
        <dbReference type="ARBA" id="ARBA00006227"/>
    </source>
</evidence>
<keyword evidence="6" id="KW-1133">Transmembrane helix</keyword>
<feature type="compositionally biased region" description="Pro residues" evidence="5">
    <location>
        <begin position="68"/>
        <end position="80"/>
    </location>
</feature>
<dbReference type="CDD" id="cd00392">
    <property type="entry name" value="Ribosomal_L13"/>
    <property type="match status" value="1"/>
</dbReference>
<feature type="compositionally biased region" description="Low complexity" evidence="5">
    <location>
        <begin position="133"/>
        <end position="146"/>
    </location>
</feature>
<dbReference type="Pfam" id="PF00572">
    <property type="entry name" value="Ribosomal_L13"/>
    <property type="match status" value="2"/>
</dbReference>
<dbReference type="InterPro" id="IPR036899">
    <property type="entry name" value="Ribosomal_uL13_sf"/>
</dbReference>
<dbReference type="GO" id="GO:0003735">
    <property type="term" value="F:structural constituent of ribosome"/>
    <property type="evidence" value="ECO:0007669"/>
    <property type="project" value="InterPro"/>
</dbReference>
<feature type="region of interest" description="Disordered" evidence="5">
    <location>
        <begin position="68"/>
        <end position="94"/>
    </location>
</feature>
<keyword evidence="6" id="KW-0812">Transmembrane</keyword>
<accession>A0AAV6K0S8</accession>
<evidence type="ECO:0000256" key="2">
    <source>
        <dbReference type="ARBA" id="ARBA00022980"/>
    </source>
</evidence>
<dbReference type="AlphaFoldDB" id="A0AAV6K0S8"/>
<dbReference type="PANTHER" id="PTHR11545">
    <property type="entry name" value="RIBOSOMAL PROTEIN L13"/>
    <property type="match status" value="1"/>
</dbReference>
<feature type="compositionally biased region" description="Basic and acidic residues" evidence="5">
    <location>
        <begin position="356"/>
        <end position="377"/>
    </location>
</feature>
<dbReference type="GO" id="GO:0006412">
    <property type="term" value="P:translation"/>
    <property type="evidence" value="ECO:0007669"/>
    <property type="project" value="InterPro"/>
</dbReference>
<keyword evidence="6" id="KW-0472">Membrane</keyword>
<evidence type="ECO:0000313" key="8">
    <source>
        <dbReference type="Proteomes" id="UP000823749"/>
    </source>
</evidence>
<comment type="caution">
    <text evidence="7">The sequence shown here is derived from an EMBL/GenBank/DDBJ whole genome shotgun (WGS) entry which is preliminary data.</text>
</comment>
<keyword evidence="2 4" id="KW-0689">Ribosomal protein</keyword>
<evidence type="ECO:0000256" key="4">
    <source>
        <dbReference type="RuleBase" id="RU003877"/>
    </source>
</evidence>
<proteinExistence type="inferred from homology"/>
<reference evidence="7 8" key="1">
    <citation type="submission" date="2020-08" db="EMBL/GenBank/DDBJ databases">
        <title>Plant Genome Project.</title>
        <authorList>
            <person name="Zhang R.-G."/>
        </authorList>
    </citation>
    <scope>NUCLEOTIDE SEQUENCE [LARGE SCALE GENOMIC DNA]</scope>
    <source>
        <strain evidence="7">WSP0</strain>
        <tissue evidence="7">Leaf</tissue>
    </source>
</reference>
<evidence type="ECO:0008006" key="9">
    <source>
        <dbReference type="Google" id="ProtNLM"/>
    </source>
</evidence>
<sequence>MLPPPQPSLFYYHATITTTITIPLPRYHHHNPHYSITTTTTLPPPQPSLFHYHHYHATTTTTIITPPTPIPPPSPPPPPLHCHHSTTTTTTPLPPLRRYHHYDHYHHHHYSTPPPPPSPSLHHHHHHHHDHATTITTTITTRHYSTPHPPSSLHHHATTITPPPPPLPRHPYHAAAATTTTTPPFSEIIEVTDFWNKTWYPKAADFVNTSKPWYIVDATDKILGRLASTIAIYIRGKDLATFTPSCDMGAFVIVLMSAIMVITCFCLAQNPEKLWCLLELKKVNAEKVAVSGKKRTQKLYRRHSGRPGGMTVETFDQLQKRIPERIVEHAVRGMLPKGRLGRSLFNHLKVYTGPNHPHEAQKPIDLPIRDKRMQKQT</sequence>
<dbReference type="PROSITE" id="PS00783">
    <property type="entry name" value="RIBOSOMAL_L13"/>
    <property type="match status" value="1"/>
</dbReference>
<evidence type="ECO:0000256" key="5">
    <source>
        <dbReference type="SAM" id="MobiDB-lite"/>
    </source>
</evidence>
<organism evidence="7 8">
    <name type="scientific">Rhododendron griersonianum</name>
    <dbReference type="NCBI Taxonomy" id="479676"/>
    <lineage>
        <taxon>Eukaryota</taxon>
        <taxon>Viridiplantae</taxon>
        <taxon>Streptophyta</taxon>
        <taxon>Embryophyta</taxon>
        <taxon>Tracheophyta</taxon>
        <taxon>Spermatophyta</taxon>
        <taxon>Magnoliopsida</taxon>
        <taxon>eudicotyledons</taxon>
        <taxon>Gunneridae</taxon>
        <taxon>Pentapetalae</taxon>
        <taxon>asterids</taxon>
        <taxon>Ericales</taxon>
        <taxon>Ericaceae</taxon>
        <taxon>Ericoideae</taxon>
        <taxon>Rhodoreae</taxon>
        <taxon>Rhododendron</taxon>
    </lineage>
</organism>
<evidence type="ECO:0000256" key="6">
    <source>
        <dbReference type="SAM" id="Phobius"/>
    </source>
</evidence>
<feature type="transmembrane region" description="Helical" evidence="6">
    <location>
        <begin position="248"/>
        <end position="268"/>
    </location>
</feature>
<keyword evidence="8" id="KW-1185">Reference proteome</keyword>
<dbReference type="InterPro" id="IPR005822">
    <property type="entry name" value="Ribosomal_uL13"/>
</dbReference>
<feature type="region of interest" description="Disordered" evidence="5">
    <location>
        <begin position="352"/>
        <end position="377"/>
    </location>
</feature>
<dbReference type="SUPFAM" id="SSF52161">
    <property type="entry name" value="Ribosomal protein L13"/>
    <property type="match status" value="2"/>
</dbReference>
<comment type="similarity">
    <text evidence="1 4">Belongs to the universal ribosomal protein uL13 family.</text>
</comment>
<dbReference type="GO" id="GO:0022625">
    <property type="term" value="C:cytosolic large ribosomal subunit"/>
    <property type="evidence" value="ECO:0007669"/>
    <property type="project" value="TreeGrafter"/>
</dbReference>
<protein>
    <recommendedName>
        <fullName evidence="9">Ribosomal protein L13</fullName>
    </recommendedName>
</protein>
<gene>
    <name evidence="7" type="ORF">RHGRI_018268</name>
</gene>
<dbReference type="EMBL" id="JACTNZ010000006">
    <property type="protein sequence ID" value="KAG5546037.1"/>
    <property type="molecule type" value="Genomic_DNA"/>
</dbReference>
<feature type="compositionally biased region" description="Basic residues" evidence="5">
    <location>
        <begin position="121"/>
        <end position="130"/>
    </location>
</feature>
<keyword evidence="3 4" id="KW-0687">Ribonucleoprotein</keyword>
<evidence type="ECO:0000256" key="3">
    <source>
        <dbReference type="ARBA" id="ARBA00023274"/>
    </source>
</evidence>
<dbReference type="Gene3D" id="3.90.1180.10">
    <property type="entry name" value="Ribosomal protein L13"/>
    <property type="match status" value="2"/>
</dbReference>
<dbReference type="PANTHER" id="PTHR11545:SF2">
    <property type="entry name" value="LARGE RIBOSOMAL SUBUNIT PROTEIN UL13M"/>
    <property type="match status" value="1"/>
</dbReference>
<feature type="region of interest" description="Disordered" evidence="5">
    <location>
        <begin position="106"/>
        <end position="173"/>
    </location>
</feature>
<dbReference type="NCBIfam" id="TIGR01066">
    <property type="entry name" value="rplM_bact"/>
    <property type="match status" value="1"/>
</dbReference>
<dbReference type="Proteomes" id="UP000823749">
    <property type="component" value="Chromosome 6"/>
</dbReference>
<dbReference type="GO" id="GO:0017148">
    <property type="term" value="P:negative regulation of translation"/>
    <property type="evidence" value="ECO:0007669"/>
    <property type="project" value="TreeGrafter"/>
</dbReference>
<name>A0AAV6K0S8_9ERIC</name>
<evidence type="ECO:0000313" key="7">
    <source>
        <dbReference type="EMBL" id="KAG5546037.1"/>
    </source>
</evidence>
<dbReference type="InterPro" id="IPR005823">
    <property type="entry name" value="Ribosomal_uL13_bac-type"/>
</dbReference>
<dbReference type="InterPro" id="IPR023563">
    <property type="entry name" value="Ribosomal_uL13_CS"/>
</dbReference>